<dbReference type="OrthoDB" id="333076at2"/>
<organism evidence="1 2">
    <name type="scientific">Tsukamurella conjunctivitidis</name>
    <dbReference type="NCBI Taxonomy" id="2592068"/>
    <lineage>
        <taxon>Bacteria</taxon>
        <taxon>Bacillati</taxon>
        <taxon>Actinomycetota</taxon>
        <taxon>Actinomycetes</taxon>
        <taxon>Mycobacteriales</taxon>
        <taxon>Tsukamurellaceae</taxon>
        <taxon>Tsukamurella</taxon>
    </lineage>
</organism>
<evidence type="ECO:0000313" key="1">
    <source>
        <dbReference type="EMBL" id="TWS28190.1"/>
    </source>
</evidence>
<proteinExistence type="predicted"/>
<dbReference type="Proteomes" id="UP000319375">
    <property type="component" value="Unassembled WGS sequence"/>
</dbReference>
<protein>
    <recommendedName>
        <fullName evidence="3">AttH domain-containing protein</fullName>
    </recommendedName>
</protein>
<keyword evidence="2" id="KW-1185">Reference proteome</keyword>
<sequence>MTRWPGSPPRTWSGSPLSPADDLPIHQVAEVIRHPATSDRNFYDRYYFNAHNGNSDEPFLVLGLGVYPNLGVIDCFAVARHGDEQVVFRASKALGADRSDTVVGPLRLEVLDGLRRLRVVLAPGPDYDLAFDLTFTATGPAHLEPRHFHRQLERVTFDTQRFVQVGSWAGELTVDGERFDASTWRGNRDRSWGVRPVGEAEPPGRRVTEAGNFFWIYSVLRLSEATICVVLQEDIRGRPVVEDATWIPHDGSEPRWLGHVAHDVDFIPGTRQARAARLAFTGSDGARTDVDLRILTANHFGFGTGYGLDQDWRHGMWQGEEKIEGRRFRVSELDVNLTMLVPVEYLAACTVRHPDGRTEEGEGLFEFGAIGPHTRYGFQHYVDPAP</sequence>
<dbReference type="AlphaFoldDB" id="A0A5C5S0H8"/>
<dbReference type="EMBL" id="VIGX01000007">
    <property type="protein sequence ID" value="TWS28190.1"/>
    <property type="molecule type" value="Genomic_DNA"/>
</dbReference>
<evidence type="ECO:0008006" key="3">
    <source>
        <dbReference type="Google" id="ProtNLM"/>
    </source>
</evidence>
<name>A0A5C5S0H8_9ACTN</name>
<evidence type="ECO:0000313" key="2">
    <source>
        <dbReference type="Proteomes" id="UP000319375"/>
    </source>
</evidence>
<dbReference type="SUPFAM" id="SSF159245">
    <property type="entry name" value="AttH-like"/>
    <property type="match status" value="1"/>
</dbReference>
<accession>A0A5C5S0H8</accession>
<dbReference type="RefSeq" id="WP_146487652.1">
    <property type="nucleotide sequence ID" value="NZ_VIGX01000007.1"/>
</dbReference>
<reference evidence="1 2" key="1">
    <citation type="submission" date="2019-06" db="EMBL/GenBank/DDBJ databases">
        <title>Tsukamurella conjunctivitidis sp. nov., Tsukamurella assacharolytica sp. nov. and Tsukamurella sputae sp. nov. isolated from patients with conjunctivitis, bacteraemia (lymphoma) and respiratory infection (sputum) in Hong Kong.</title>
        <authorList>
            <person name="Teng J.L.L."/>
            <person name="Lee H.H."/>
            <person name="Fong J.Y.H."/>
            <person name="Fok K.M.N."/>
            <person name="Lau S.K.P."/>
            <person name="Woo P.C.Y."/>
        </authorList>
    </citation>
    <scope>NUCLEOTIDE SEQUENCE [LARGE SCALE GENOMIC DNA]</scope>
    <source>
        <strain evidence="1 2">HKU72</strain>
    </source>
</reference>
<gene>
    <name evidence="1" type="ORF">FK530_13995</name>
</gene>
<comment type="caution">
    <text evidence="1">The sequence shown here is derived from an EMBL/GenBank/DDBJ whole genome shotgun (WGS) entry which is preliminary data.</text>
</comment>